<dbReference type="AlphaFoldDB" id="A0A517LC42"/>
<evidence type="ECO:0000313" key="2">
    <source>
        <dbReference type="Proteomes" id="UP000316270"/>
    </source>
</evidence>
<protein>
    <recommendedName>
        <fullName evidence="3">F-box domain-containing protein</fullName>
    </recommendedName>
</protein>
<dbReference type="STRING" id="50376.A0A517LC42"/>
<reference evidence="1 2" key="1">
    <citation type="submission" date="2019-07" db="EMBL/GenBank/DDBJ databases">
        <title>Finished genome of Venturia effusa.</title>
        <authorList>
            <person name="Young C.A."/>
            <person name="Cox M.P."/>
            <person name="Ganley A.R.D."/>
            <person name="David W.J."/>
        </authorList>
    </citation>
    <scope>NUCLEOTIDE SEQUENCE [LARGE SCALE GENOMIC DNA]</scope>
    <source>
        <strain evidence="2">albino</strain>
    </source>
</reference>
<dbReference type="SUPFAM" id="SSF81383">
    <property type="entry name" value="F-box domain"/>
    <property type="match status" value="1"/>
</dbReference>
<accession>A0A517LC42</accession>
<dbReference type="Proteomes" id="UP000316270">
    <property type="component" value="Chromosome 9"/>
</dbReference>
<sequence>MPLPQLHELPAFSKVMAIPELEESVLFQLPMSEILRVQTVSRHWQDVITKSPSIQKKLFLQPDQDASGDPQLNSLLRELFPSLFRTQCAAGRGFQCPDEKEMVSIKQLMKEPFFLNPEKRARVLQEDASWRKMFPVQPPARIGRMVEGNGCEFFESAIFGSLSPSFSHMNDPGVRMGFVYDYFIQLLANFHQIKGRLLSRLPEISAFSSKLEQTHLCPAPKNEIDLYFFIICECMCPGQDSSYYNGWEELVVQKQEENAMHYDIDADGYSKRTYGVAAPGQADDEY</sequence>
<dbReference type="OrthoDB" id="3800738at2759"/>
<dbReference type="InterPro" id="IPR036047">
    <property type="entry name" value="F-box-like_dom_sf"/>
</dbReference>
<organism evidence="1 2">
    <name type="scientific">Venturia effusa</name>
    <dbReference type="NCBI Taxonomy" id="50376"/>
    <lineage>
        <taxon>Eukaryota</taxon>
        <taxon>Fungi</taxon>
        <taxon>Dikarya</taxon>
        <taxon>Ascomycota</taxon>
        <taxon>Pezizomycotina</taxon>
        <taxon>Dothideomycetes</taxon>
        <taxon>Pleosporomycetidae</taxon>
        <taxon>Venturiales</taxon>
        <taxon>Venturiaceae</taxon>
        <taxon>Venturia</taxon>
    </lineage>
</organism>
<name>A0A517LC42_9PEZI</name>
<keyword evidence="2" id="KW-1185">Reference proteome</keyword>
<evidence type="ECO:0000313" key="1">
    <source>
        <dbReference type="EMBL" id="QDS73220.1"/>
    </source>
</evidence>
<dbReference type="EMBL" id="CP042193">
    <property type="protein sequence ID" value="QDS73220.1"/>
    <property type="molecule type" value="Genomic_DNA"/>
</dbReference>
<gene>
    <name evidence="1" type="ORF">FKW77_003277</name>
</gene>
<proteinExistence type="predicted"/>
<evidence type="ECO:0008006" key="3">
    <source>
        <dbReference type="Google" id="ProtNLM"/>
    </source>
</evidence>